<proteinExistence type="predicted"/>
<dbReference type="SUPFAM" id="SSF51445">
    <property type="entry name" value="(Trans)glycosidases"/>
    <property type="match status" value="1"/>
</dbReference>
<dbReference type="Gene3D" id="3.20.20.80">
    <property type="entry name" value="Glycosidases"/>
    <property type="match status" value="1"/>
</dbReference>
<reference evidence="2" key="1">
    <citation type="submission" date="2022-08" db="EMBL/GenBank/DDBJ databases">
        <title>Multi-unit outbreak of Pandoraea commovens among non-cystic fibrosis intensive care patients from 2019 to 2021 in Berlin, Germany.</title>
        <authorList>
            <person name="Menzel P."/>
        </authorList>
    </citation>
    <scope>NUCLEOTIDE SEQUENCE</scope>
    <source>
        <strain evidence="2">LB-19-202-79</strain>
    </source>
</reference>
<dbReference type="InterPro" id="IPR013780">
    <property type="entry name" value="Glyco_hydro_b"/>
</dbReference>
<keyword evidence="3" id="KW-1185">Reference proteome</keyword>
<gene>
    <name evidence="2" type="ORF">NTU39_24440</name>
</gene>
<dbReference type="Proteomes" id="UP001058980">
    <property type="component" value="Chromosome"/>
</dbReference>
<organism evidence="2 3">
    <name type="scientific">Pandoraea commovens</name>
    <dbReference type="NCBI Taxonomy" id="2508289"/>
    <lineage>
        <taxon>Bacteria</taxon>
        <taxon>Pseudomonadati</taxon>
        <taxon>Pseudomonadota</taxon>
        <taxon>Betaproteobacteria</taxon>
        <taxon>Burkholderiales</taxon>
        <taxon>Burkholderiaceae</taxon>
        <taxon>Pandoraea</taxon>
    </lineage>
</organism>
<accession>A0ABY5QEN8</accession>
<dbReference type="InterPro" id="IPR024745">
    <property type="entry name" value="GH44_cat"/>
</dbReference>
<dbReference type="InterPro" id="IPR017853">
    <property type="entry name" value="GH"/>
</dbReference>
<dbReference type="EMBL" id="CP102780">
    <property type="protein sequence ID" value="UVA79114.1"/>
    <property type="molecule type" value="Genomic_DNA"/>
</dbReference>
<dbReference type="RefSeq" id="WP_257958765.1">
    <property type="nucleotide sequence ID" value="NZ_CP102780.1"/>
</dbReference>
<dbReference type="Gene3D" id="2.60.40.1180">
    <property type="entry name" value="Golgi alpha-mannosidase II"/>
    <property type="match status" value="1"/>
</dbReference>
<sequence length="576" mass="62542">MASTVVPFPGVSMRVLPRRSASSQSSSLFRVIPRLIQLAAAGVMLSSAACTQATPGGPLPVEIAVDAAANRHPISPLIYGINFGTTAMLQDLRAPLNRSGGNSASAYNWRLDARNAGRDWYYESLPVNPADINDQFGDRFVALTQAAGAQPIITISMLGRVATLSRSRDRLASFSIAKYGPQQNHDVDGMTDAGNGILRDGTPVKNDPDDATVPDDPASQQARVTALVQQFGPARAGGVKYYAMDNEPSLWQLIHNNSHPTGAHASEIAAKVIAYSRAVKTADPGAKVLAPEEWGWNGYLYSGFDQQYSVTHGYAQAPDRQGETGGMPYIPWLLTQWKKAGRPVDIFSLHFYPQSKEYEEPADGNSTEIALMRNRSTRNLWDPNYKDPTWINSVVALIPMMRQWVDTYYYPGTPIALTEYNWGADTRMNGATAQADILGIFGREKLDMATRWGTLDPSMPVYKAIKLYRNYDGHGGEFGSTSVSATVPDPDAVSAFAAVRPKDGALTVVVINKQLDRAAQANVSLANFAASGTGEVWQLADNKLTRQPDLTYSGSALRADLPPQSVLLFVLRKAVN</sequence>
<name>A0ABY5QEN8_9BURK</name>
<dbReference type="SUPFAM" id="SSF51011">
    <property type="entry name" value="Glycosyl hydrolase domain"/>
    <property type="match status" value="1"/>
</dbReference>
<dbReference type="Pfam" id="PF12891">
    <property type="entry name" value="Glyco_hydro_44"/>
    <property type="match status" value="1"/>
</dbReference>
<evidence type="ECO:0000313" key="2">
    <source>
        <dbReference type="EMBL" id="UVA79114.1"/>
    </source>
</evidence>
<evidence type="ECO:0000259" key="1">
    <source>
        <dbReference type="Pfam" id="PF12891"/>
    </source>
</evidence>
<protein>
    <submittedName>
        <fullName evidence="2">Cellulase</fullName>
    </submittedName>
</protein>
<evidence type="ECO:0000313" key="3">
    <source>
        <dbReference type="Proteomes" id="UP001058980"/>
    </source>
</evidence>
<feature type="domain" description="Glycoside hydrolase family 44 catalytic" evidence="1">
    <location>
        <begin position="114"/>
        <end position="354"/>
    </location>
</feature>